<evidence type="ECO:0000256" key="1">
    <source>
        <dbReference type="ARBA" id="ARBA00022801"/>
    </source>
</evidence>
<accession>A0A1L7I0F4</accession>
<dbReference type="GO" id="GO:0045493">
    <property type="term" value="P:xylan catabolic process"/>
    <property type="evidence" value="ECO:0007669"/>
    <property type="project" value="UniProtKB-KW"/>
</dbReference>
<dbReference type="OrthoDB" id="1032269at2"/>
<dbReference type="PANTHER" id="PTHR31490:SF90">
    <property type="entry name" value="ENDO-1,4-BETA-XYLANASE A"/>
    <property type="match status" value="1"/>
</dbReference>
<keyword evidence="1 5" id="KW-0378">Hydrolase</keyword>
<dbReference type="InterPro" id="IPR031158">
    <property type="entry name" value="GH10_AS"/>
</dbReference>
<dbReference type="InterPro" id="IPR017853">
    <property type="entry name" value="GH"/>
</dbReference>
<dbReference type="Gene3D" id="3.20.20.80">
    <property type="entry name" value="Glycosidases"/>
    <property type="match status" value="1"/>
</dbReference>
<keyword evidence="3 5" id="KW-0326">Glycosidase</keyword>
<dbReference type="PRINTS" id="PR00134">
    <property type="entry name" value="GLHYDRLASE10"/>
</dbReference>
<comment type="similarity">
    <text evidence="5">Belongs to the glycosyl hydrolase 10 (cellulase F) family.</text>
</comment>
<dbReference type="STRING" id="1229726.GRFL_0336"/>
<dbReference type="PROSITE" id="PS51257">
    <property type="entry name" value="PROKAR_LIPOPROTEIN"/>
    <property type="match status" value="1"/>
</dbReference>
<evidence type="ECO:0000313" key="6">
    <source>
        <dbReference type="EMBL" id="APU67060.1"/>
    </source>
</evidence>
<name>A0A1L7I0F4_9FLAO</name>
<gene>
    <name evidence="6" type="ORF">GRFL_0336</name>
</gene>
<reference evidence="6 7" key="1">
    <citation type="submission" date="2016-07" db="EMBL/GenBank/DDBJ databases">
        <title>Multi-omics approach to identify versatile polysaccharide utilization systems of a marine flavobacterium Gramella flava.</title>
        <authorList>
            <person name="Tang K."/>
        </authorList>
    </citation>
    <scope>NUCLEOTIDE SEQUENCE [LARGE SCALE GENOMIC DNA]</scope>
    <source>
        <strain evidence="6 7">JLT2011</strain>
    </source>
</reference>
<dbReference type="PANTHER" id="PTHR31490">
    <property type="entry name" value="GLYCOSYL HYDROLASE"/>
    <property type="match status" value="1"/>
</dbReference>
<evidence type="ECO:0000256" key="3">
    <source>
        <dbReference type="ARBA" id="ARBA00023295"/>
    </source>
</evidence>
<evidence type="ECO:0000256" key="2">
    <source>
        <dbReference type="ARBA" id="ARBA00023277"/>
    </source>
</evidence>
<dbReference type="SMART" id="SM00633">
    <property type="entry name" value="Glyco_10"/>
    <property type="match status" value="1"/>
</dbReference>
<dbReference type="RefSeq" id="WP_083642880.1">
    <property type="nucleotide sequence ID" value="NZ_AMRU01000008.1"/>
</dbReference>
<protein>
    <recommendedName>
        <fullName evidence="5">Beta-xylanase</fullName>
        <ecNumber evidence="5">3.2.1.8</ecNumber>
    </recommendedName>
</protein>
<dbReference type="InterPro" id="IPR001000">
    <property type="entry name" value="GH10_dom"/>
</dbReference>
<keyword evidence="2 5" id="KW-0119">Carbohydrate metabolism</keyword>
<dbReference type="PROSITE" id="PS00591">
    <property type="entry name" value="GH10_1"/>
    <property type="match status" value="1"/>
</dbReference>
<dbReference type="EC" id="3.2.1.8" evidence="5"/>
<evidence type="ECO:0000313" key="7">
    <source>
        <dbReference type="Proteomes" id="UP000186230"/>
    </source>
</evidence>
<dbReference type="SUPFAM" id="SSF51445">
    <property type="entry name" value="(Trans)glycosidases"/>
    <property type="match status" value="1"/>
</dbReference>
<proteinExistence type="inferred from homology"/>
<dbReference type="Proteomes" id="UP000186230">
    <property type="component" value="Chromosome"/>
</dbReference>
<comment type="catalytic activity">
    <reaction evidence="5">
        <text>Endohydrolysis of (1-&gt;4)-beta-D-xylosidic linkages in xylans.</text>
        <dbReference type="EC" id="3.2.1.8"/>
    </reaction>
</comment>
<keyword evidence="4 5" id="KW-0624">Polysaccharide degradation</keyword>
<keyword evidence="6" id="KW-0858">Xylan degradation</keyword>
<dbReference type="AlphaFoldDB" id="A0A1L7I0F4"/>
<dbReference type="KEGG" id="gfl:GRFL_0336"/>
<dbReference type="InterPro" id="IPR044846">
    <property type="entry name" value="GH10"/>
</dbReference>
<evidence type="ECO:0000256" key="4">
    <source>
        <dbReference type="ARBA" id="ARBA00023326"/>
    </source>
</evidence>
<dbReference type="Pfam" id="PF00331">
    <property type="entry name" value="Glyco_hydro_10"/>
    <property type="match status" value="1"/>
</dbReference>
<sequence>MKLLKSVSLFVIASLLLGSCKSNSEKNEETASVETSSLASEKGLKDYYADYFPIGVAVSPRSLEGESAELIRAEFNSLTAENVMKMGVIHPEMDRFNWGPADAIANFAKENNLKLRGHNLVWHQQAGPWIFTTEDGKTVGKEELYQRMKAHIDSVVGRYKGTIYAWDVVNEAISDKPDEFLRKSEWLDIAGEEFIMKAFEYAHEADPDAKLYYNDYNAIIPEKRDRIYKLLKMLIDNDVPIDGVGIQGHWSIFSPTETELREAMDLYASLGLDIQITELDVSLYQWEKERRELRQGESDEFTPELEARQKEKYDMFFRVFRDYKDQLTGVTFWNVSDRYSWLDHYPVEGRKNYPLLFDEDYKRKSAYDAVAHFEDTNETEKQ</sequence>
<organism evidence="6 7">
    <name type="scientific">Christiangramia flava JLT2011</name>
    <dbReference type="NCBI Taxonomy" id="1229726"/>
    <lineage>
        <taxon>Bacteria</taxon>
        <taxon>Pseudomonadati</taxon>
        <taxon>Bacteroidota</taxon>
        <taxon>Flavobacteriia</taxon>
        <taxon>Flavobacteriales</taxon>
        <taxon>Flavobacteriaceae</taxon>
        <taxon>Christiangramia</taxon>
    </lineage>
</organism>
<keyword evidence="7" id="KW-1185">Reference proteome</keyword>
<dbReference type="EMBL" id="CP016359">
    <property type="protein sequence ID" value="APU67060.1"/>
    <property type="molecule type" value="Genomic_DNA"/>
</dbReference>
<dbReference type="GO" id="GO:0031176">
    <property type="term" value="F:endo-1,4-beta-xylanase activity"/>
    <property type="evidence" value="ECO:0007669"/>
    <property type="project" value="UniProtKB-EC"/>
</dbReference>
<dbReference type="PROSITE" id="PS51760">
    <property type="entry name" value="GH10_2"/>
    <property type="match status" value="1"/>
</dbReference>
<evidence type="ECO:0000256" key="5">
    <source>
        <dbReference type="RuleBase" id="RU361174"/>
    </source>
</evidence>